<evidence type="ECO:0000256" key="4">
    <source>
        <dbReference type="ARBA" id="ARBA00022679"/>
    </source>
</evidence>
<keyword evidence="7 12" id="KW-0862">Zinc</keyword>
<dbReference type="InterPro" id="IPR044893">
    <property type="entry name" value="RNA_pol_Rpb1_clamp_domain"/>
</dbReference>
<comment type="caution">
    <text evidence="16">The sequence shown here is derived from an EMBL/GenBank/DDBJ whole genome shotgun (WGS) entry which is preliminary data.</text>
</comment>
<feature type="binding site" evidence="12">
    <location>
        <position position="960"/>
    </location>
    <ligand>
        <name>Zn(2+)</name>
        <dbReference type="ChEBI" id="CHEBI:29105"/>
        <label>2</label>
    </ligand>
</feature>
<feature type="binding site" evidence="12">
    <location>
        <position position="60"/>
    </location>
    <ligand>
        <name>Zn(2+)</name>
        <dbReference type="ChEBI" id="CHEBI:29105"/>
        <label>1</label>
    </ligand>
</feature>
<evidence type="ECO:0000256" key="11">
    <source>
        <dbReference type="ARBA" id="ARBA00048552"/>
    </source>
</evidence>
<dbReference type="InterPro" id="IPR007080">
    <property type="entry name" value="RNA_pol_Rpb1_1"/>
</dbReference>
<evidence type="ECO:0000256" key="14">
    <source>
        <dbReference type="SAM" id="Coils"/>
    </source>
</evidence>
<evidence type="ECO:0000256" key="10">
    <source>
        <dbReference type="ARBA" id="ARBA00025935"/>
    </source>
</evidence>
<evidence type="ECO:0000256" key="8">
    <source>
        <dbReference type="ARBA" id="ARBA00022842"/>
    </source>
</evidence>
<feature type="binding site" evidence="12">
    <location>
        <position position="535"/>
    </location>
    <ligand>
        <name>Mg(2+)</name>
        <dbReference type="ChEBI" id="CHEBI:18420"/>
    </ligand>
</feature>
<feature type="binding site" evidence="12">
    <location>
        <position position="78"/>
    </location>
    <ligand>
        <name>Zn(2+)</name>
        <dbReference type="ChEBI" id="CHEBI:29105"/>
        <label>1</label>
    </ligand>
</feature>
<dbReference type="Pfam" id="PF04997">
    <property type="entry name" value="RNA_pol_Rpb1_1"/>
    <property type="match status" value="1"/>
</dbReference>
<dbReference type="CDD" id="cd01609">
    <property type="entry name" value="RNAP_beta'_N"/>
    <property type="match status" value="1"/>
</dbReference>
<keyword evidence="8 12" id="KW-0460">Magnesium</keyword>
<dbReference type="InterPro" id="IPR000722">
    <property type="entry name" value="RNA_pol_asu"/>
</dbReference>
<evidence type="ECO:0000256" key="12">
    <source>
        <dbReference type="HAMAP-Rule" id="MF_01322"/>
    </source>
</evidence>
<keyword evidence="5 12" id="KW-0548">Nucleotidyltransferase</keyword>
<dbReference type="RefSeq" id="WP_067889324.1">
    <property type="nucleotide sequence ID" value="NZ_VSFG01000001.1"/>
</dbReference>
<comment type="similarity">
    <text evidence="2 12 13">Belongs to the RNA polymerase beta' chain family.</text>
</comment>
<evidence type="ECO:0000256" key="6">
    <source>
        <dbReference type="ARBA" id="ARBA00022723"/>
    </source>
</evidence>
<comment type="subunit">
    <text evidence="10 12">The RNAP catalytic core consists of 2 alpha, 1 beta, 1 beta' and 1 omega subunit. When a sigma factor is associated with the core the holoenzyme is formed, which can initiate transcription.</text>
</comment>
<dbReference type="InterPro" id="IPR012754">
    <property type="entry name" value="DNA-dir_RpoC_beta_prime_bact"/>
</dbReference>
<keyword evidence="14" id="KW-0175">Coiled coil</keyword>
<sequence>MLDVNFFDELRIGLATADDIRQWSHGEVKKPETINYRTLKPEKDGLFCEKIFGPTRDWECYCGKYKRVRFKGIICERCGVEVTRAKVRRERMGHIELAAPVTHIWYFKGVPSRLGYLLDLAPKDLEKIIYFAAYMITSVDAERRDRDLPTLEAHISVERQQIEQARDAQVEARQQKLEGDLAELEEAGAKADQKRKVRDGAEREMKQLRDRAQRELDRLDEVWSRFKNLKVQDLEGDELLYREMRDRFGKYFEGGMGAAAIQARLQNFDLEAEAEKLRDIIRTGKGQKKARALKRLKVVSAFLNTRNSPLGMVLDCIPVIPPDLRPMVQLDGGRFATSDLNDLYRRVINRNNRLKRLLDLGAPEIIVNNEKRMLQEAVDALFDNGRRGRPVTGPGNRPLKSLSDMLKGKQGRFRQNLLGKRVDYSGRSVIVVGPQLKLHQCGLPKQMALELFKPFVMKRLVDLNHAQNIKSAKRMVERARPVVWDVLEEVITEHPVLLNRAPTLHRLGIQAFEPQLVEGKAIQIHPLVCTAFNADFDGDQMAVHLPLSAEAQAEARILMLSTNNILKPSDGKPVTMPTQDMVIGLYWLTTQKDGAEGEGRAFGSVAEAIMAYDRGELDLQAKIHIRLKDVPPPRDWIAPEGYEPGQPYRLETTLGRAIFNETLPDDFPFVDDEIGKKRLSAIVNELAETYPKVAVANALDALKSTGFHWATRSGVTIAIADVITPPNKQDILGGYEQRAEKVQREFNRGLITDDERKQELIEIWNQATADVAVDMEKAFPKANPIWMMIQSGARGNPLQLRQIAGMRGLVSNPKGETIPRPIKSSFREGLSVVEYFISTHGARKGLADTALRTADSGYLTRRLVDVAQDVIVREEDCGTDRTIPFEVGERLSDGTLVKLATSETSLIGRTIAEDVVVDGTVIFPADTDLSDSVVSRLVEAGVEKVRTRSALVCEAKIGVCAACYGRSLATGKRVDVGEAVGIIAAQSIGEPGTQLTMRTFHTGGVAGGDITHGLPRVQELFEARIPKGVAPISEVAGRVKIDETEKARKVVIVPDDGSDEIAYPVPMRSRLLVKEGESVGVGQQLIAGAINPHEVLRILGPRAVQLHLVQEVQEVYRSQGVSIHDKHIEIIVRQMLKRVNILESGDTELLPGDLVERPIFEETNRNVVAEGGVPAAGRPVLMGITKASLATESWLSAASFQETTRVLTEAAMHAKSDPLLGLKENVIIGKLIPAGTGMPQYRNVRVEPTEEAKAAVYSVGSYDDGAEYAFGQGSGEAVPLEEYDFGQYNR</sequence>
<dbReference type="GO" id="GO:0003899">
    <property type="term" value="F:DNA-directed RNA polymerase activity"/>
    <property type="evidence" value="ECO:0007669"/>
    <property type="project" value="UniProtKB-UniRule"/>
</dbReference>
<comment type="catalytic activity">
    <reaction evidence="11 12 13">
        <text>RNA(n) + a ribonucleoside 5'-triphosphate = RNA(n+1) + diphosphate</text>
        <dbReference type="Rhea" id="RHEA:21248"/>
        <dbReference type="Rhea" id="RHEA-COMP:14527"/>
        <dbReference type="Rhea" id="RHEA-COMP:17342"/>
        <dbReference type="ChEBI" id="CHEBI:33019"/>
        <dbReference type="ChEBI" id="CHEBI:61557"/>
        <dbReference type="ChEBI" id="CHEBI:140395"/>
        <dbReference type="EC" id="2.7.7.6"/>
    </reaction>
</comment>
<dbReference type="Gene3D" id="2.40.40.20">
    <property type="match status" value="1"/>
</dbReference>
<dbReference type="GO" id="GO:0000287">
    <property type="term" value="F:magnesium ion binding"/>
    <property type="evidence" value="ECO:0007669"/>
    <property type="project" value="UniProtKB-UniRule"/>
</dbReference>
<name>A0A5D0NVS2_9ACTN</name>
<feature type="binding site" evidence="12">
    <location>
        <position position="953"/>
    </location>
    <ligand>
        <name>Zn(2+)</name>
        <dbReference type="ChEBI" id="CHEBI:29105"/>
        <label>2</label>
    </ligand>
</feature>
<evidence type="ECO:0000256" key="2">
    <source>
        <dbReference type="ARBA" id="ARBA00006460"/>
    </source>
</evidence>
<dbReference type="GO" id="GO:0008270">
    <property type="term" value="F:zinc ion binding"/>
    <property type="evidence" value="ECO:0007669"/>
    <property type="project" value="UniProtKB-UniRule"/>
</dbReference>
<dbReference type="SMART" id="SM00663">
    <property type="entry name" value="RPOLA_N"/>
    <property type="match status" value="1"/>
</dbReference>
<dbReference type="PANTHER" id="PTHR19376">
    <property type="entry name" value="DNA-DIRECTED RNA POLYMERASE"/>
    <property type="match status" value="1"/>
</dbReference>
<feature type="binding site" evidence="12">
    <location>
        <position position="963"/>
    </location>
    <ligand>
        <name>Zn(2+)</name>
        <dbReference type="ChEBI" id="CHEBI:29105"/>
        <label>2</label>
    </ligand>
</feature>
<dbReference type="GO" id="GO:0003677">
    <property type="term" value="F:DNA binding"/>
    <property type="evidence" value="ECO:0007669"/>
    <property type="project" value="UniProtKB-UniRule"/>
</dbReference>
<feature type="binding site" evidence="12">
    <location>
        <position position="75"/>
    </location>
    <ligand>
        <name>Zn(2+)</name>
        <dbReference type="ChEBI" id="CHEBI:29105"/>
        <label>1</label>
    </ligand>
</feature>
<dbReference type="Proteomes" id="UP000323380">
    <property type="component" value="Unassembled WGS sequence"/>
</dbReference>
<dbReference type="InterPro" id="IPR007083">
    <property type="entry name" value="RNA_pol_Rpb1_4"/>
</dbReference>
<gene>
    <name evidence="12" type="primary">rpoC</name>
    <name evidence="16" type="ORF">FXF69_05460</name>
</gene>
<feature type="domain" description="RNA polymerase N-terminal" evidence="15">
    <location>
        <begin position="310"/>
        <end position="589"/>
    </location>
</feature>
<dbReference type="FunFam" id="1.10.40.90:FF:000001">
    <property type="entry name" value="DNA-directed RNA polymerase subunit beta"/>
    <property type="match status" value="1"/>
</dbReference>
<dbReference type="Gene3D" id="4.10.860.120">
    <property type="entry name" value="RNA polymerase II, clamp domain"/>
    <property type="match status" value="1"/>
</dbReference>
<feature type="binding site" evidence="12">
    <location>
        <position position="62"/>
    </location>
    <ligand>
        <name>Zn(2+)</name>
        <dbReference type="ChEBI" id="CHEBI:29105"/>
        <label>1</label>
    </ligand>
</feature>
<dbReference type="PANTHER" id="PTHR19376:SF54">
    <property type="entry name" value="DNA-DIRECTED RNA POLYMERASE SUBUNIT BETA"/>
    <property type="match status" value="1"/>
</dbReference>
<evidence type="ECO:0000256" key="9">
    <source>
        <dbReference type="ARBA" id="ARBA00023163"/>
    </source>
</evidence>
<dbReference type="Pfam" id="PF04983">
    <property type="entry name" value="RNA_pol_Rpb1_3"/>
    <property type="match status" value="1"/>
</dbReference>
<evidence type="ECO:0000256" key="13">
    <source>
        <dbReference type="RuleBase" id="RU004279"/>
    </source>
</evidence>
<dbReference type="InterPro" id="IPR042102">
    <property type="entry name" value="RNA_pol_Rpb1_3_sf"/>
</dbReference>
<feature type="binding site" evidence="12">
    <location>
        <position position="539"/>
    </location>
    <ligand>
        <name>Mg(2+)</name>
        <dbReference type="ChEBI" id="CHEBI:18420"/>
    </ligand>
</feature>
<dbReference type="EMBL" id="VSFG01000001">
    <property type="protein sequence ID" value="TYB48636.1"/>
    <property type="molecule type" value="Genomic_DNA"/>
</dbReference>
<evidence type="ECO:0000256" key="3">
    <source>
        <dbReference type="ARBA" id="ARBA00022478"/>
    </source>
</evidence>
<dbReference type="GO" id="GO:0006351">
    <property type="term" value="P:DNA-templated transcription"/>
    <property type="evidence" value="ECO:0007669"/>
    <property type="project" value="UniProtKB-UniRule"/>
</dbReference>
<dbReference type="STRING" id="1220554.GCA_001552135_02390"/>
<dbReference type="FunFam" id="1.10.150.390:FF:000002">
    <property type="entry name" value="DNA-directed RNA polymerase subunit beta"/>
    <property type="match status" value="1"/>
</dbReference>
<dbReference type="GO" id="GO:0000428">
    <property type="term" value="C:DNA-directed RNA polymerase complex"/>
    <property type="evidence" value="ECO:0007669"/>
    <property type="project" value="UniProtKB-KW"/>
</dbReference>
<dbReference type="InterPro" id="IPR006592">
    <property type="entry name" value="RNA_pol_N"/>
</dbReference>
<dbReference type="Pfam" id="PF00623">
    <property type="entry name" value="RNA_pol_Rpb1_2"/>
    <property type="match status" value="2"/>
</dbReference>
<dbReference type="CDD" id="cd02655">
    <property type="entry name" value="RNAP_beta'_C"/>
    <property type="match status" value="1"/>
</dbReference>
<dbReference type="Gene3D" id="2.40.50.100">
    <property type="match status" value="1"/>
</dbReference>
<dbReference type="EC" id="2.7.7.6" evidence="12"/>
<evidence type="ECO:0000313" key="16">
    <source>
        <dbReference type="EMBL" id="TYB48636.1"/>
    </source>
</evidence>
<accession>A0A5D0NVS2</accession>
<comment type="function">
    <text evidence="1 12 13">DNA-dependent RNA polymerase catalyzes the transcription of DNA into RNA using the four ribonucleoside triphosphates as substrates.</text>
</comment>
<dbReference type="InterPro" id="IPR007081">
    <property type="entry name" value="RNA_pol_Rpb1_5"/>
</dbReference>
<comment type="cofactor">
    <cofactor evidence="12">
        <name>Mg(2+)</name>
        <dbReference type="ChEBI" id="CHEBI:18420"/>
    </cofactor>
    <text evidence="12">Binds 1 Mg(2+) ion per subunit.</text>
</comment>
<dbReference type="Gene3D" id="1.10.150.390">
    <property type="match status" value="1"/>
</dbReference>
<dbReference type="InterPro" id="IPR045867">
    <property type="entry name" value="DNA-dir_RpoC_beta_prime"/>
</dbReference>
<feature type="binding site" evidence="12">
    <location>
        <position position="877"/>
    </location>
    <ligand>
        <name>Zn(2+)</name>
        <dbReference type="ChEBI" id="CHEBI:29105"/>
        <label>2</label>
    </ligand>
</feature>
<evidence type="ECO:0000256" key="7">
    <source>
        <dbReference type="ARBA" id="ARBA00022833"/>
    </source>
</evidence>
<evidence type="ECO:0000256" key="1">
    <source>
        <dbReference type="ARBA" id="ARBA00004026"/>
    </source>
</evidence>
<dbReference type="HAMAP" id="MF_01322">
    <property type="entry name" value="RNApol_bact_RpoC"/>
    <property type="match status" value="1"/>
</dbReference>
<organism evidence="16 17">
    <name type="scientific">Actinomadura chibensis</name>
    <dbReference type="NCBI Taxonomy" id="392828"/>
    <lineage>
        <taxon>Bacteria</taxon>
        <taxon>Bacillati</taxon>
        <taxon>Actinomycetota</taxon>
        <taxon>Actinomycetes</taxon>
        <taxon>Streptosporangiales</taxon>
        <taxon>Thermomonosporaceae</taxon>
        <taxon>Actinomadura</taxon>
    </lineage>
</organism>
<dbReference type="Pfam" id="PF05000">
    <property type="entry name" value="RNA_pol_Rpb1_4"/>
    <property type="match status" value="1"/>
</dbReference>
<dbReference type="NCBIfam" id="TIGR02386">
    <property type="entry name" value="rpoC_TIGR"/>
    <property type="match status" value="1"/>
</dbReference>
<keyword evidence="4 12" id="KW-0808">Transferase</keyword>
<dbReference type="InterPro" id="IPR007066">
    <property type="entry name" value="RNA_pol_Rpb1_3"/>
</dbReference>
<dbReference type="Gene3D" id="1.10.40.90">
    <property type="match status" value="1"/>
</dbReference>
<evidence type="ECO:0000256" key="5">
    <source>
        <dbReference type="ARBA" id="ARBA00022695"/>
    </source>
</evidence>
<comment type="cofactor">
    <cofactor evidence="12">
        <name>Zn(2+)</name>
        <dbReference type="ChEBI" id="CHEBI:29105"/>
    </cofactor>
    <text evidence="12">Binds 2 Zn(2+) ions per subunit.</text>
</comment>
<dbReference type="Gene3D" id="1.10.132.30">
    <property type="match status" value="1"/>
</dbReference>
<dbReference type="Pfam" id="PF04998">
    <property type="entry name" value="RNA_pol_Rpb1_5"/>
    <property type="match status" value="1"/>
</dbReference>
<dbReference type="Gene3D" id="1.10.274.100">
    <property type="entry name" value="RNA polymerase Rpb1, domain 3"/>
    <property type="match status" value="2"/>
</dbReference>
<feature type="coiled-coil region" evidence="14">
    <location>
        <begin position="155"/>
        <end position="222"/>
    </location>
</feature>
<dbReference type="SUPFAM" id="SSF64484">
    <property type="entry name" value="beta and beta-prime subunits of DNA dependent RNA-polymerase"/>
    <property type="match status" value="1"/>
</dbReference>
<keyword evidence="17" id="KW-1185">Reference proteome</keyword>
<keyword evidence="6 12" id="KW-0479">Metal-binding</keyword>
<dbReference type="FunFam" id="4.10.860.120:FF:000001">
    <property type="entry name" value="DNA-directed RNA polymerase subunit beta"/>
    <property type="match status" value="1"/>
</dbReference>
<keyword evidence="3 12" id="KW-0240">DNA-directed RNA polymerase</keyword>
<protein>
    <recommendedName>
        <fullName evidence="12">DNA-directed RNA polymerase subunit beta'</fullName>
        <shortName evidence="12">RNAP subunit beta'</shortName>
        <ecNumber evidence="12">2.7.7.6</ecNumber>
    </recommendedName>
    <alternativeName>
        <fullName evidence="12">RNA polymerase subunit beta'</fullName>
    </alternativeName>
    <alternativeName>
        <fullName evidence="12">Transcriptase subunit beta'</fullName>
    </alternativeName>
</protein>
<feature type="binding site" evidence="12">
    <location>
        <position position="537"/>
    </location>
    <ligand>
        <name>Mg(2+)</name>
        <dbReference type="ChEBI" id="CHEBI:18420"/>
    </ligand>
</feature>
<proteinExistence type="inferred from homology"/>
<evidence type="ECO:0000313" key="17">
    <source>
        <dbReference type="Proteomes" id="UP000323380"/>
    </source>
</evidence>
<reference evidence="16 17" key="1">
    <citation type="submission" date="2019-08" db="EMBL/GenBank/DDBJ databases">
        <title>Actinomadura sp. nov. CYP1-5 isolated from mountain soil.</title>
        <authorList>
            <person name="Songsumanus A."/>
            <person name="Kuncharoen N."/>
            <person name="Kudo T."/>
            <person name="Yuki M."/>
            <person name="Igarashi Y."/>
            <person name="Tanasupawat S."/>
        </authorList>
    </citation>
    <scope>NUCLEOTIDE SEQUENCE [LARGE SCALE GENOMIC DNA]</scope>
    <source>
        <strain evidence="16 17">JCM 14158</strain>
    </source>
</reference>
<keyword evidence="9 12" id="KW-0804">Transcription</keyword>
<evidence type="ECO:0000259" key="15">
    <source>
        <dbReference type="SMART" id="SM00663"/>
    </source>
</evidence>
<dbReference type="NCBIfam" id="NF011498">
    <property type="entry name" value="PRK14906.1"/>
    <property type="match status" value="1"/>
</dbReference>
<dbReference type="InterPro" id="IPR038120">
    <property type="entry name" value="Rpb1_funnel_sf"/>
</dbReference>
<dbReference type="Gene3D" id="1.10.1790.20">
    <property type="match status" value="1"/>
</dbReference>